<dbReference type="InterPro" id="IPR054289">
    <property type="entry name" value="DUF7025"/>
</dbReference>
<dbReference type="Pfam" id="PF23232">
    <property type="entry name" value="AAA_lid_13"/>
    <property type="match status" value="1"/>
</dbReference>
<dbReference type="Proteomes" id="UP000248423">
    <property type="component" value="Unassembled WGS sequence"/>
</dbReference>
<accession>A0A319FLT0</accession>
<dbReference type="STRING" id="1448318.A0A319FLT0"/>
<evidence type="ECO:0000259" key="1">
    <source>
        <dbReference type="SMART" id="SM00382"/>
    </source>
</evidence>
<name>A0A319FLT0_ASPSB</name>
<dbReference type="AlphaFoldDB" id="A0A319FLT0"/>
<dbReference type="VEuPathDB" id="FungiDB:BO78DRAFT_307342"/>
<dbReference type="CDD" id="cd19481">
    <property type="entry name" value="RecA-like_protease"/>
    <property type="match status" value="1"/>
</dbReference>
<feature type="domain" description="AAA+ ATPase" evidence="1">
    <location>
        <begin position="479"/>
        <end position="606"/>
    </location>
</feature>
<dbReference type="InterPro" id="IPR027417">
    <property type="entry name" value="P-loop_NTPase"/>
</dbReference>
<dbReference type="InterPro" id="IPR056599">
    <property type="entry name" value="AAA_lid_fung"/>
</dbReference>
<evidence type="ECO:0000313" key="2">
    <source>
        <dbReference type="EMBL" id="PYI09863.1"/>
    </source>
</evidence>
<dbReference type="InterPro" id="IPR003959">
    <property type="entry name" value="ATPase_AAA_core"/>
</dbReference>
<dbReference type="SMART" id="SM00382">
    <property type="entry name" value="AAA"/>
    <property type="match status" value="1"/>
</dbReference>
<protein>
    <submittedName>
        <fullName evidence="2">P-loop containing nucleoside triphosphate hydrolase protein</fullName>
    </submittedName>
</protein>
<organism evidence="2 3">
    <name type="scientific">Aspergillus sclerotiicarbonarius (strain CBS 121057 / IBT 28362)</name>
    <dbReference type="NCBI Taxonomy" id="1448318"/>
    <lineage>
        <taxon>Eukaryota</taxon>
        <taxon>Fungi</taxon>
        <taxon>Dikarya</taxon>
        <taxon>Ascomycota</taxon>
        <taxon>Pezizomycotina</taxon>
        <taxon>Eurotiomycetes</taxon>
        <taxon>Eurotiomycetidae</taxon>
        <taxon>Eurotiales</taxon>
        <taxon>Aspergillaceae</taxon>
        <taxon>Aspergillus</taxon>
        <taxon>Aspergillus subgen. Circumdati</taxon>
    </lineage>
</organism>
<dbReference type="Pfam" id="PF00004">
    <property type="entry name" value="AAA"/>
    <property type="match status" value="1"/>
</dbReference>
<dbReference type="Gene3D" id="3.40.50.300">
    <property type="entry name" value="P-loop containing nucleotide triphosphate hydrolases"/>
    <property type="match status" value="1"/>
</dbReference>
<dbReference type="PANTHER" id="PTHR46411">
    <property type="entry name" value="FAMILY ATPASE, PUTATIVE-RELATED"/>
    <property type="match status" value="1"/>
</dbReference>
<dbReference type="EMBL" id="KZ826325">
    <property type="protein sequence ID" value="PYI09863.1"/>
    <property type="molecule type" value="Genomic_DNA"/>
</dbReference>
<dbReference type="InterPro" id="IPR003593">
    <property type="entry name" value="AAA+_ATPase"/>
</dbReference>
<dbReference type="GO" id="GO:0005524">
    <property type="term" value="F:ATP binding"/>
    <property type="evidence" value="ECO:0007669"/>
    <property type="project" value="InterPro"/>
</dbReference>
<dbReference type="PANTHER" id="PTHR46411:SF2">
    <property type="entry name" value="AAA+ ATPASE DOMAIN-CONTAINING PROTEIN"/>
    <property type="match status" value="1"/>
</dbReference>
<sequence>MDIEEVGQSAPLVQDQQLMDHIAALEEENSLLKSWIDPECIHEGQHFSQVVYRLKRDNMVFFRPPSWSREDSSEGTRYILRGNSLSMSAEEYLKDRRNLAFVVFESYESMTVDRPKVAQNQKADAPPLPKPSAESVLFVSSEMKRAIRNFVSKHTDFKQLFPSFNVAEGIPSPYLFWYCTRSSYESVLQSLPPCEGALIKLFAKWVDGKHKTEYACANDGFKRGVITSKSMKYLVKPGDPLIVQEKSVLQAYQATSWIRGKAKDTVNDTIEDVNGFDRLFEVSAWSYEFDGGFYQNHVNLAIELDVADPEEEIALRSLRVVPLDYASADVKRKLEDRGKTYWACRKRRLISYDGGDGVGFLDNNITRFMIDFRTYWQLHPSDKSTSTTNRTEITSERMEFDEPPSEPEIFLFPSHIVGFDLRRKKWVDLDMDHIKDVEWNKKAFEGLVINEETKELVHALVTNRIVSEGGSDMIDDKGNGLTILLHGGPGTGKTFTAESIAELAEKPLYRLTCGDIGTKAEEVEQHLESALYLSKIWDCVVLLDDADVFLQERDVKNLQRNALVAVFLQVLEYYNGILILTSNRVGVFDEAFRSRFQVSLHYPNLSRSQRHKIWWNLINRLKRLQQPGIDFEDIECYIGELAEQEMNGRQIRNAITTARQLAKFKGRNMSHVELKHVIYVGGRFDKYRFYLDTGMTDDQIARESGIR</sequence>
<reference evidence="2 3" key="1">
    <citation type="submission" date="2018-02" db="EMBL/GenBank/DDBJ databases">
        <title>The genomes of Aspergillus section Nigri reveals drivers in fungal speciation.</title>
        <authorList>
            <consortium name="DOE Joint Genome Institute"/>
            <person name="Vesth T.C."/>
            <person name="Nybo J."/>
            <person name="Theobald S."/>
            <person name="Brandl J."/>
            <person name="Frisvad J.C."/>
            <person name="Nielsen K.F."/>
            <person name="Lyhne E.K."/>
            <person name="Kogle M.E."/>
            <person name="Kuo A."/>
            <person name="Riley R."/>
            <person name="Clum A."/>
            <person name="Nolan M."/>
            <person name="Lipzen A."/>
            <person name="Salamov A."/>
            <person name="Henrissat B."/>
            <person name="Wiebenga A."/>
            <person name="De vries R.P."/>
            <person name="Grigoriev I.V."/>
            <person name="Mortensen U.H."/>
            <person name="Andersen M.R."/>
            <person name="Baker S.E."/>
        </authorList>
    </citation>
    <scope>NUCLEOTIDE SEQUENCE [LARGE SCALE GENOMIC DNA]</scope>
    <source>
        <strain evidence="2 3">CBS 121057</strain>
    </source>
</reference>
<dbReference type="Pfam" id="PF22942">
    <property type="entry name" value="DUF7025"/>
    <property type="match status" value="1"/>
</dbReference>
<keyword evidence="2" id="KW-0378">Hydrolase</keyword>
<keyword evidence="3" id="KW-1185">Reference proteome</keyword>
<dbReference type="OrthoDB" id="10042665at2759"/>
<dbReference type="GO" id="GO:0016887">
    <property type="term" value="F:ATP hydrolysis activity"/>
    <property type="evidence" value="ECO:0007669"/>
    <property type="project" value="InterPro"/>
</dbReference>
<gene>
    <name evidence="2" type="ORF">BO78DRAFT_307342</name>
</gene>
<dbReference type="SUPFAM" id="SSF52540">
    <property type="entry name" value="P-loop containing nucleoside triphosphate hydrolases"/>
    <property type="match status" value="1"/>
</dbReference>
<evidence type="ECO:0000313" key="3">
    <source>
        <dbReference type="Proteomes" id="UP000248423"/>
    </source>
</evidence>
<proteinExistence type="predicted"/>